<evidence type="ECO:0000313" key="2">
    <source>
        <dbReference type="Proteomes" id="UP000265520"/>
    </source>
</evidence>
<protein>
    <recommendedName>
        <fullName evidence="3">Cellular nucleic acid-binding protein</fullName>
    </recommendedName>
</protein>
<proteinExistence type="predicted"/>
<organism evidence="1 2">
    <name type="scientific">Trifolium medium</name>
    <dbReference type="NCBI Taxonomy" id="97028"/>
    <lineage>
        <taxon>Eukaryota</taxon>
        <taxon>Viridiplantae</taxon>
        <taxon>Streptophyta</taxon>
        <taxon>Embryophyta</taxon>
        <taxon>Tracheophyta</taxon>
        <taxon>Spermatophyta</taxon>
        <taxon>Magnoliopsida</taxon>
        <taxon>eudicotyledons</taxon>
        <taxon>Gunneridae</taxon>
        <taxon>Pentapetalae</taxon>
        <taxon>rosids</taxon>
        <taxon>fabids</taxon>
        <taxon>Fabales</taxon>
        <taxon>Fabaceae</taxon>
        <taxon>Papilionoideae</taxon>
        <taxon>50 kb inversion clade</taxon>
        <taxon>NPAAA clade</taxon>
        <taxon>Hologalegina</taxon>
        <taxon>IRL clade</taxon>
        <taxon>Trifolieae</taxon>
        <taxon>Trifolium</taxon>
    </lineage>
</organism>
<keyword evidence="2" id="KW-1185">Reference proteome</keyword>
<dbReference type="Proteomes" id="UP000265520">
    <property type="component" value="Unassembled WGS sequence"/>
</dbReference>
<reference evidence="1 2" key="1">
    <citation type="journal article" date="2018" name="Front. Plant Sci.">
        <title>Red Clover (Trifolium pratense) and Zigzag Clover (T. medium) - A Picture of Genomic Similarities and Differences.</title>
        <authorList>
            <person name="Dluhosova J."/>
            <person name="Istvanek J."/>
            <person name="Nedelnik J."/>
            <person name="Repkova J."/>
        </authorList>
    </citation>
    <scope>NUCLEOTIDE SEQUENCE [LARGE SCALE GENOMIC DNA]</scope>
    <source>
        <strain evidence="2">cv. 10/8</strain>
        <tissue evidence="1">Leaf</tissue>
    </source>
</reference>
<evidence type="ECO:0008006" key="3">
    <source>
        <dbReference type="Google" id="ProtNLM"/>
    </source>
</evidence>
<sequence>MTKARICDEDGKAKSSYYKAMNDRKGKGPDR</sequence>
<evidence type="ECO:0000313" key="1">
    <source>
        <dbReference type="EMBL" id="MCI94046.1"/>
    </source>
</evidence>
<name>A0A392W0U0_9FABA</name>
<feature type="non-terminal residue" evidence="1">
    <location>
        <position position="31"/>
    </location>
</feature>
<comment type="caution">
    <text evidence="1">The sequence shown here is derived from an EMBL/GenBank/DDBJ whole genome shotgun (WGS) entry which is preliminary data.</text>
</comment>
<accession>A0A392W0U0</accession>
<dbReference type="AlphaFoldDB" id="A0A392W0U0"/>
<dbReference type="EMBL" id="LXQA011345715">
    <property type="protein sequence ID" value="MCI94046.1"/>
    <property type="molecule type" value="Genomic_DNA"/>
</dbReference>